<name>A0ABU3A0K4_9GAMM</name>
<feature type="region of interest" description="Disordered" evidence="1">
    <location>
        <begin position="52"/>
        <end position="77"/>
    </location>
</feature>
<evidence type="ECO:0000313" key="2">
    <source>
        <dbReference type="EMBL" id="MDT0603408.1"/>
    </source>
</evidence>
<evidence type="ECO:0000256" key="1">
    <source>
        <dbReference type="SAM" id="MobiDB-lite"/>
    </source>
</evidence>
<feature type="compositionally biased region" description="Polar residues" evidence="1">
    <location>
        <begin position="107"/>
        <end position="124"/>
    </location>
</feature>
<evidence type="ECO:0000313" key="3">
    <source>
        <dbReference type="Proteomes" id="UP001266357"/>
    </source>
</evidence>
<gene>
    <name evidence="2" type="ORF">RM573_07345</name>
</gene>
<feature type="region of interest" description="Disordered" evidence="1">
    <location>
        <begin position="97"/>
        <end position="124"/>
    </location>
</feature>
<protein>
    <submittedName>
        <fullName evidence="2">Uncharacterized protein</fullName>
    </submittedName>
</protein>
<organism evidence="2 3">
    <name type="scientific">Thalassotalea castellviae</name>
    <dbReference type="NCBI Taxonomy" id="3075612"/>
    <lineage>
        <taxon>Bacteria</taxon>
        <taxon>Pseudomonadati</taxon>
        <taxon>Pseudomonadota</taxon>
        <taxon>Gammaproteobacteria</taxon>
        <taxon>Alteromonadales</taxon>
        <taxon>Colwelliaceae</taxon>
        <taxon>Thalassotalea</taxon>
    </lineage>
</organism>
<feature type="compositionally biased region" description="Basic and acidic residues" evidence="1">
    <location>
        <begin position="55"/>
        <end position="73"/>
    </location>
</feature>
<comment type="caution">
    <text evidence="2">The sequence shown here is derived from an EMBL/GenBank/DDBJ whole genome shotgun (WGS) entry which is preliminary data.</text>
</comment>
<keyword evidence="3" id="KW-1185">Reference proteome</keyword>
<accession>A0ABU3A0K4</accession>
<reference evidence="2 3" key="1">
    <citation type="submission" date="2023-09" db="EMBL/GenBank/DDBJ databases">
        <authorList>
            <person name="Rey-Velasco X."/>
        </authorList>
    </citation>
    <scope>NUCLEOTIDE SEQUENCE [LARGE SCALE GENOMIC DNA]</scope>
    <source>
        <strain evidence="2 3">W431</strain>
    </source>
</reference>
<dbReference type="Proteomes" id="UP001266357">
    <property type="component" value="Unassembled WGS sequence"/>
</dbReference>
<dbReference type="RefSeq" id="WP_311579509.1">
    <property type="nucleotide sequence ID" value="NZ_JAVRIF010000003.1"/>
</dbReference>
<sequence>MLKGYYKTILFSLLVHIAIFYLLSLTTTVPSISHKASPQAIKSFLYVPPQQESNIEQKKADSKTQATEQKETEPSVTIQEEIPKNIIAEKSTEFEELPKKVPEKTTAKSIDNNSQSSQTGQLPRNFSAFGQLNKLQNKLKNKIIEQESYRYSQKKSASILDGTPSLVPHSTKQLNDDEIKENNSQQISSDILITKGDDGRCTIERDLTAVGIEGVKSVEGFNCGKSKFDKSFQEHMKKVLKKLGK</sequence>
<dbReference type="EMBL" id="JAVRIF010000003">
    <property type="protein sequence ID" value="MDT0603408.1"/>
    <property type="molecule type" value="Genomic_DNA"/>
</dbReference>
<proteinExistence type="predicted"/>
<feature type="compositionally biased region" description="Basic and acidic residues" evidence="1">
    <location>
        <begin position="97"/>
        <end position="106"/>
    </location>
</feature>